<proteinExistence type="predicted"/>
<gene>
    <name evidence="1" type="ORF">EPI10_021708</name>
</gene>
<evidence type="ECO:0000313" key="2">
    <source>
        <dbReference type="Proteomes" id="UP000325315"/>
    </source>
</evidence>
<accession>A0A5B6WJJ2</accession>
<dbReference type="EMBL" id="SMMG02000003">
    <property type="protein sequence ID" value="KAA3481336.1"/>
    <property type="molecule type" value="Genomic_DNA"/>
</dbReference>
<keyword evidence="2" id="KW-1185">Reference proteome</keyword>
<reference evidence="2" key="1">
    <citation type="journal article" date="2019" name="Plant Biotechnol. J.">
        <title>Genome sequencing of the Australian wild diploid species Gossypium australe highlights disease resistance and delayed gland morphogenesis.</title>
        <authorList>
            <person name="Cai Y."/>
            <person name="Cai X."/>
            <person name="Wang Q."/>
            <person name="Wang P."/>
            <person name="Zhang Y."/>
            <person name="Cai C."/>
            <person name="Xu Y."/>
            <person name="Wang K."/>
            <person name="Zhou Z."/>
            <person name="Wang C."/>
            <person name="Geng S."/>
            <person name="Li B."/>
            <person name="Dong Q."/>
            <person name="Hou Y."/>
            <person name="Wang H."/>
            <person name="Ai P."/>
            <person name="Liu Z."/>
            <person name="Yi F."/>
            <person name="Sun M."/>
            <person name="An G."/>
            <person name="Cheng J."/>
            <person name="Zhang Y."/>
            <person name="Shi Q."/>
            <person name="Xie Y."/>
            <person name="Shi X."/>
            <person name="Chang Y."/>
            <person name="Huang F."/>
            <person name="Chen Y."/>
            <person name="Hong S."/>
            <person name="Mi L."/>
            <person name="Sun Q."/>
            <person name="Zhang L."/>
            <person name="Zhou B."/>
            <person name="Peng R."/>
            <person name="Zhang X."/>
            <person name="Liu F."/>
        </authorList>
    </citation>
    <scope>NUCLEOTIDE SEQUENCE [LARGE SCALE GENOMIC DNA]</scope>
    <source>
        <strain evidence="2">cv. PA1801</strain>
    </source>
</reference>
<name>A0A5B6WJJ2_9ROSI</name>
<sequence>MVAGGLKPHFKRSMAENAAMRRLDGGVTCRLRRDDWVGDCARPLLRCLGFPRNPRQLKIA</sequence>
<organism evidence="1 2">
    <name type="scientific">Gossypium australe</name>
    <dbReference type="NCBI Taxonomy" id="47621"/>
    <lineage>
        <taxon>Eukaryota</taxon>
        <taxon>Viridiplantae</taxon>
        <taxon>Streptophyta</taxon>
        <taxon>Embryophyta</taxon>
        <taxon>Tracheophyta</taxon>
        <taxon>Spermatophyta</taxon>
        <taxon>Magnoliopsida</taxon>
        <taxon>eudicotyledons</taxon>
        <taxon>Gunneridae</taxon>
        <taxon>Pentapetalae</taxon>
        <taxon>rosids</taxon>
        <taxon>malvids</taxon>
        <taxon>Malvales</taxon>
        <taxon>Malvaceae</taxon>
        <taxon>Malvoideae</taxon>
        <taxon>Gossypium</taxon>
    </lineage>
</organism>
<protein>
    <submittedName>
        <fullName evidence="1">Uncharacterized protein</fullName>
    </submittedName>
</protein>
<evidence type="ECO:0000313" key="1">
    <source>
        <dbReference type="EMBL" id="KAA3481336.1"/>
    </source>
</evidence>
<dbReference type="Proteomes" id="UP000325315">
    <property type="component" value="Unassembled WGS sequence"/>
</dbReference>
<dbReference type="AlphaFoldDB" id="A0A5B6WJJ2"/>
<comment type="caution">
    <text evidence="1">The sequence shown here is derived from an EMBL/GenBank/DDBJ whole genome shotgun (WGS) entry which is preliminary data.</text>
</comment>